<comment type="caution">
    <text evidence="6">The sequence shown here is derived from an EMBL/GenBank/DDBJ whole genome shotgun (WGS) entry which is preliminary data.</text>
</comment>
<dbReference type="PANTHER" id="PTHR43790">
    <property type="entry name" value="CARBOHYDRATE TRANSPORT ATP-BINDING PROTEIN MG119-RELATED"/>
    <property type="match status" value="1"/>
</dbReference>
<dbReference type="InterPro" id="IPR003439">
    <property type="entry name" value="ABC_transporter-like_ATP-bd"/>
</dbReference>
<dbReference type="CDD" id="cd03215">
    <property type="entry name" value="ABC_Carb_Monos_II"/>
    <property type="match status" value="1"/>
</dbReference>
<keyword evidence="1" id="KW-0813">Transport</keyword>
<dbReference type="SUPFAM" id="SSF52540">
    <property type="entry name" value="P-loop containing nucleoside triphosphate hydrolases"/>
    <property type="match status" value="2"/>
</dbReference>
<dbReference type="PANTHER" id="PTHR43790:SF9">
    <property type="entry name" value="GALACTOFURANOSE TRANSPORTER ATP-BINDING PROTEIN YTFR"/>
    <property type="match status" value="1"/>
</dbReference>
<keyword evidence="2" id="KW-0677">Repeat</keyword>
<keyword evidence="7" id="KW-1185">Reference proteome</keyword>
<dbReference type="GO" id="GO:0005524">
    <property type="term" value="F:ATP binding"/>
    <property type="evidence" value="ECO:0007669"/>
    <property type="project" value="UniProtKB-KW"/>
</dbReference>
<organism evidence="6 7">
    <name type="scientific">Longimicrobium terrae</name>
    <dbReference type="NCBI Taxonomy" id="1639882"/>
    <lineage>
        <taxon>Bacteria</taxon>
        <taxon>Pseudomonadati</taxon>
        <taxon>Gemmatimonadota</taxon>
        <taxon>Longimicrobiia</taxon>
        <taxon>Longimicrobiales</taxon>
        <taxon>Longimicrobiaceae</taxon>
        <taxon>Longimicrobium</taxon>
    </lineage>
</organism>
<name>A0A841H3W8_9BACT</name>
<sequence>MSTPAVRFEDVRKRFPGSVALDGVTLEIAEGSCHALCGENGAGKSTLGKILAGIHAPDGGRVLVHGREVRFGGPRDALAAGVGMVHQELAFCDNLSVAENLCLGALPARRGWTDPAETIRQAEALLAETGAELDVRRPLGELSTAQRQLVQIAAAVGGGARIIIFDEPTSSLGQHDAERLYALIGRLRARGVTCIYVSHRMPEIFHLCDAVSVLRDGRHVATRPTAGLTEAELVRMMIGRPAAEYLPAPPMTGEATELLRVDGLTSPGRFHDVACTLHAGEVVGLAGLVGAGRSEVAEAIFGLDPAARGSVWVEGKPVRIRTPRQAIELGLGLVPEDRKKQGLVLGASGVHNTSLPILRRLSPGGWIRRRAERALAVDYFGRMKVRTPSPETPVAGLSGGNQQKVVLARWLAAQSRILMLDEPTRGVDVGAKAEIHALITELAARGSAVLLISSELPELLALSTRIVVLRGGRIAGELHRAEATQDRLLRMMAGLADEAPSSTGAGSMEN</sequence>
<dbReference type="InterPro" id="IPR027417">
    <property type="entry name" value="P-loop_NTPase"/>
</dbReference>
<reference evidence="6 7" key="1">
    <citation type="submission" date="2020-08" db="EMBL/GenBank/DDBJ databases">
        <title>Genomic Encyclopedia of Type Strains, Phase IV (KMG-IV): sequencing the most valuable type-strain genomes for metagenomic binning, comparative biology and taxonomic classification.</title>
        <authorList>
            <person name="Goeker M."/>
        </authorList>
    </citation>
    <scope>NUCLEOTIDE SEQUENCE [LARGE SCALE GENOMIC DNA]</scope>
    <source>
        <strain evidence="6 7">DSM 29007</strain>
    </source>
</reference>
<dbReference type="Gene3D" id="3.40.50.300">
    <property type="entry name" value="P-loop containing nucleotide triphosphate hydrolases"/>
    <property type="match status" value="2"/>
</dbReference>
<keyword evidence="6" id="KW-0762">Sugar transport</keyword>
<dbReference type="InterPro" id="IPR003593">
    <property type="entry name" value="AAA+_ATPase"/>
</dbReference>
<accession>A0A841H3W8</accession>
<dbReference type="AlphaFoldDB" id="A0A841H3W8"/>
<evidence type="ECO:0000313" key="6">
    <source>
        <dbReference type="EMBL" id="MBB6072663.1"/>
    </source>
</evidence>
<keyword evidence="4" id="KW-0067">ATP-binding</keyword>
<dbReference type="InterPro" id="IPR017871">
    <property type="entry name" value="ABC_transporter-like_CS"/>
</dbReference>
<dbReference type="EMBL" id="JACHIA010000017">
    <property type="protein sequence ID" value="MBB6072663.1"/>
    <property type="molecule type" value="Genomic_DNA"/>
</dbReference>
<keyword evidence="3" id="KW-0547">Nucleotide-binding</keyword>
<feature type="domain" description="ABC transporter" evidence="5">
    <location>
        <begin position="253"/>
        <end position="496"/>
    </location>
</feature>
<dbReference type="InterPro" id="IPR050107">
    <property type="entry name" value="ABC_carbohydrate_import_ATPase"/>
</dbReference>
<dbReference type="Pfam" id="PF00005">
    <property type="entry name" value="ABC_tran"/>
    <property type="match status" value="2"/>
</dbReference>
<evidence type="ECO:0000256" key="1">
    <source>
        <dbReference type="ARBA" id="ARBA00022448"/>
    </source>
</evidence>
<dbReference type="SMART" id="SM00382">
    <property type="entry name" value="AAA"/>
    <property type="match status" value="2"/>
</dbReference>
<evidence type="ECO:0000256" key="3">
    <source>
        <dbReference type="ARBA" id="ARBA00022741"/>
    </source>
</evidence>
<proteinExistence type="predicted"/>
<dbReference type="GO" id="GO:0016887">
    <property type="term" value="F:ATP hydrolysis activity"/>
    <property type="evidence" value="ECO:0007669"/>
    <property type="project" value="InterPro"/>
</dbReference>
<feature type="domain" description="ABC transporter" evidence="5">
    <location>
        <begin position="6"/>
        <end position="241"/>
    </location>
</feature>
<protein>
    <submittedName>
        <fullName evidence="6">ABC-type sugar transport system ATPase subunit</fullName>
    </submittedName>
</protein>
<dbReference type="PROSITE" id="PS50893">
    <property type="entry name" value="ABC_TRANSPORTER_2"/>
    <property type="match status" value="2"/>
</dbReference>
<dbReference type="CDD" id="cd03216">
    <property type="entry name" value="ABC_Carb_Monos_I"/>
    <property type="match status" value="1"/>
</dbReference>
<evidence type="ECO:0000313" key="7">
    <source>
        <dbReference type="Proteomes" id="UP000582837"/>
    </source>
</evidence>
<dbReference type="RefSeq" id="WP_170038891.1">
    <property type="nucleotide sequence ID" value="NZ_JABDTL010000002.1"/>
</dbReference>
<dbReference type="PROSITE" id="PS00211">
    <property type="entry name" value="ABC_TRANSPORTER_1"/>
    <property type="match status" value="1"/>
</dbReference>
<evidence type="ECO:0000256" key="2">
    <source>
        <dbReference type="ARBA" id="ARBA00022737"/>
    </source>
</evidence>
<gene>
    <name evidence="6" type="ORF">HNQ61_004326</name>
</gene>
<dbReference type="Proteomes" id="UP000582837">
    <property type="component" value="Unassembled WGS sequence"/>
</dbReference>
<evidence type="ECO:0000259" key="5">
    <source>
        <dbReference type="PROSITE" id="PS50893"/>
    </source>
</evidence>
<evidence type="ECO:0000256" key="4">
    <source>
        <dbReference type="ARBA" id="ARBA00022840"/>
    </source>
</evidence>